<evidence type="ECO:0000313" key="10">
    <source>
        <dbReference type="Proteomes" id="UP001174909"/>
    </source>
</evidence>
<comment type="subcellular location">
    <subcellularLocation>
        <location evidence="1">Mitochondrion inner membrane</location>
    </subcellularLocation>
</comment>
<dbReference type="PANTHER" id="PTHR31586">
    <property type="entry name" value="CYTOCHROME C OXIDASE PROTEIN 20"/>
    <property type="match status" value="1"/>
</dbReference>
<dbReference type="PRINTS" id="PR02049">
    <property type="entry name" value="PROTEINF36A"/>
</dbReference>
<accession>A0AA35TIK0</accession>
<dbReference type="AlphaFoldDB" id="A0AA35TIK0"/>
<proteinExistence type="inferred from homology"/>
<evidence type="ECO:0000256" key="1">
    <source>
        <dbReference type="ARBA" id="ARBA00004273"/>
    </source>
</evidence>
<dbReference type="GO" id="GO:0005743">
    <property type="term" value="C:mitochondrial inner membrane"/>
    <property type="evidence" value="ECO:0007669"/>
    <property type="project" value="UniProtKB-SubCell"/>
</dbReference>
<keyword evidence="4" id="KW-0812">Transmembrane</keyword>
<protein>
    <recommendedName>
        <fullName evidence="3">Cytochrome c oxidase assembly protein COX20, mitochondrial</fullName>
    </recommendedName>
</protein>
<evidence type="ECO:0000256" key="3">
    <source>
        <dbReference type="ARBA" id="ARBA00017689"/>
    </source>
</evidence>
<evidence type="ECO:0000256" key="5">
    <source>
        <dbReference type="ARBA" id="ARBA00022792"/>
    </source>
</evidence>
<dbReference type="Proteomes" id="UP001174909">
    <property type="component" value="Unassembled WGS sequence"/>
</dbReference>
<keyword evidence="8" id="KW-0472">Membrane</keyword>
<keyword evidence="5" id="KW-0999">Mitochondrion inner membrane</keyword>
<dbReference type="Pfam" id="PF12597">
    <property type="entry name" value="Cox20"/>
    <property type="match status" value="1"/>
</dbReference>
<evidence type="ECO:0000256" key="8">
    <source>
        <dbReference type="ARBA" id="ARBA00023136"/>
    </source>
</evidence>
<dbReference type="GO" id="GO:0033617">
    <property type="term" value="P:mitochondrial respiratory chain complex IV assembly"/>
    <property type="evidence" value="ECO:0007669"/>
    <property type="project" value="InterPro"/>
</dbReference>
<evidence type="ECO:0000256" key="6">
    <source>
        <dbReference type="ARBA" id="ARBA00022989"/>
    </source>
</evidence>
<evidence type="ECO:0000256" key="7">
    <source>
        <dbReference type="ARBA" id="ARBA00023128"/>
    </source>
</evidence>
<dbReference type="PANTHER" id="PTHR31586:SF1">
    <property type="entry name" value="CYTOCHROME C OXIDASE ASSEMBLY PROTEIN COX20, MITOCHONDRIAL"/>
    <property type="match status" value="1"/>
</dbReference>
<comment type="similarity">
    <text evidence="2">Belongs to the COX20 family.</text>
</comment>
<evidence type="ECO:0000256" key="2">
    <source>
        <dbReference type="ARBA" id="ARBA00009575"/>
    </source>
</evidence>
<sequence length="112" mass="12779">MEEEELEKRKKKWYLDVENTPCARDALVHGIAGSLVIGALYFMKSNVVRRSCDFAVGGFALTSLISWELCRVNRAKERAEIKSTVTILNKVTEMRRKELEEKKRTSDAPSNS</sequence>
<keyword evidence="10" id="KW-1185">Reference proteome</keyword>
<keyword evidence="6" id="KW-1133">Transmembrane helix</keyword>
<keyword evidence="7" id="KW-0496">Mitochondrion</keyword>
<reference evidence="9" key="1">
    <citation type="submission" date="2023-03" db="EMBL/GenBank/DDBJ databases">
        <authorList>
            <person name="Steffen K."/>
            <person name="Cardenas P."/>
        </authorList>
    </citation>
    <scope>NUCLEOTIDE SEQUENCE</scope>
</reference>
<dbReference type="InterPro" id="IPR022533">
    <property type="entry name" value="Cox20"/>
</dbReference>
<evidence type="ECO:0000313" key="9">
    <source>
        <dbReference type="EMBL" id="CAI8048349.1"/>
    </source>
</evidence>
<organism evidence="9 10">
    <name type="scientific">Geodia barretti</name>
    <name type="common">Barrett's horny sponge</name>
    <dbReference type="NCBI Taxonomy" id="519541"/>
    <lineage>
        <taxon>Eukaryota</taxon>
        <taxon>Metazoa</taxon>
        <taxon>Porifera</taxon>
        <taxon>Demospongiae</taxon>
        <taxon>Heteroscleromorpha</taxon>
        <taxon>Tetractinellida</taxon>
        <taxon>Astrophorina</taxon>
        <taxon>Geodiidae</taxon>
        <taxon>Geodia</taxon>
    </lineage>
</organism>
<dbReference type="EMBL" id="CASHTH010003726">
    <property type="protein sequence ID" value="CAI8048349.1"/>
    <property type="molecule type" value="Genomic_DNA"/>
</dbReference>
<gene>
    <name evidence="9" type="ORF">GBAR_LOCUS26688</name>
</gene>
<comment type="caution">
    <text evidence="9">The sequence shown here is derived from an EMBL/GenBank/DDBJ whole genome shotgun (WGS) entry which is preliminary data.</text>
</comment>
<dbReference type="PIRSF" id="PIRSF007871">
    <property type="entry name" value="Cox20"/>
    <property type="match status" value="1"/>
</dbReference>
<name>A0AA35TIK0_GEOBA</name>
<evidence type="ECO:0000256" key="4">
    <source>
        <dbReference type="ARBA" id="ARBA00022692"/>
    </source>
</evidence>